<evidence type="ECO:0000313" key="2">
    <source>
        <dbReference type="Proteomes" id="UP001060170"/>
    </source>
</evidence>
<reference evidence="2" key="1">
    <citation type="journal article" date="2018" name="BMC Genomics">
        <title>Genomic insights into host adaptation between the wheat stripe rust pathogen (Puccinia striiformis f. sp. tritici) and the barley stripe rust pathogen (Puccinia striiformis f. sp. hordei).</title>
        <authorList>
            <person name="Xia C."/>
            <person name="Wang M."/>
            <person name="Yin C."/>
            <person name="Cornejo O.E."/>
            <person name="Hulbert S.H."/>
            <person name="Chen X."/>
        </authorList>
    </citation>
    <scope>NUCLEOTIDE SEQUENCE [LARGE SCALE GENOMIC DNA]</scope>
    <source>
        <strain evidence="2">93-210</strain>
    </source>
</reference>
<gene>
    <name evidence="1" type="ORF">MJO28_001839</name>
</gene>
<protein>
    <submittedName>
        <fullName evidence="1">Uncharacterized protein</fullName>
    </submittedName>
</protein>
<dbReference type="Proteomes" id="UP001060170">
    <property type="component" value="Chromosome 2"/>
</dbReference>
<organism evidence="1 2">
    <name type="scientific">Puccinia striiformis f. sp. tritici</name>
    <dbReference type="NCBI Taxonomy" id="168172"/>
    <lineage>
        <taxon>Eukaryota</taxon>
        <taxon>Fungi</taxon>
        <taxon>Dikarya</taxon>
        <taxon>Basidiomycota</taxon>
        <taxon>Pucciniomycotina</taxon>
        <taxon>Pucciniomycetes</taxon>
        <taxon>Pucciniales</taxon>
        <taxon>Pucciniaceae</taxon>
        <taxon>Puccinia</taxon>
    </lineage>
</organism>
<reference evidence="2" key="2">
    <citation type="journal article" date="2018" name="Mol. Plant Microbe Interact.">
        <title>Genome sequence resources for the wheat stripe rust pathogen (Puccinia striiformis f. sp. tritici) and the barley stripe rust pathogen (Puccinia striiformis f. sp. hordei).</title>
        <authorList>
            <person name="Xia C."/>
            <person name="Wang M."/>
            <person name="Yin C."/>
            <person name="Cornejo O.E."/>
            <person name="Hulbert S.H."/>
            <person name="Chen X."/>
        </authorList>
    </citation>
    <scope>NUCLEOTIDE SEQUENCE [LARGE SCALE GENOMIC DNA]</scope>
    <source>
        <strain evidence="2">93-210</strain>
    </source>
</reference>
<sequence>MKIISISSNGAANELPAQMEVVNLSDSHLIPLVGCPPLPLVGIQDPKHARKTSVNQLLSGACLLCFGKFWFSILHLSVIVKCKNSPLYVKDAFNSGKQDNGWAYRVLHEDTLKIVLETEDCTGLAIYLFVLEELCDSWRWHDYLPEQDKSTNSVMSFNHKIFSTLADSLLSLIISHQEYYPEIPLMPWKHGTEACEHIFGRMRVILPNFTADDANIFVIIKSIMTGKVQMPKSEHVHSGWLHCFFHLYCCIRSDNRIQLNCRLPILFFGFGVFPSNKQVNELLKLAEKRAKTLIEFAGMQEVPGEESGNLSLDTSGQHEESHELLETETVQTSRMAIHNLLNPQPSEVQIPMSVVDLFDFECQVSTKWITDTQHLHCNNLLRHLHNHDSEVLVHHGHKHKRCKNIIN</sequence>
<name>A0ACC0EUN7_9BASI</name>
<evidence type="ECO:0000313" key="1">
    <source>
        <dbReference type="EMBL" id="KAI7961350.1"/>
    </source>
</evidence>
<proteinExistence type="predicted"/>
<comment type="caution">
    <text evidence="1">The sequence shown here is derived from an EMBL/GenBank/DDBJ whole genome shotgun (WGS) entry which is preliminary data.</text>
</comment>
<accession>A0ACC0EUN7</accession>
<keyword evidence="2" id="KW-1185">Reference proteome</keyword>
<dbReference type="EMBL" id="CM045866">
    <property type="protein sequence ID" value="KAI7961350.1"/>
    <property type="molecule type" value="Genomic_DNA"/>
</dbReference>
<reference evidence="1 2" key="3">
    <citation type="journal article" date="2022" name="Microbiol. Spectr.">
        <title>Folding features and dynamics of 3D genome architecture in plant fungal pathogens.</title>
        <authorList>
            <person name="Xia C."/>
        </authorList>
    </citation>
    <scope>NUCLEOTIDE SEQUENCE [LARGE SCALE GENOMIC DNA]</scope>
    <source>
        <strain evidence="1 2">93-210</strain>
    </source>
</reference>